<evidence type="ECO:0000256" key="2">
    <source>
        <dbReference type="ARBA" id="ARBA00022723"/>
    </source>
</evidence>
<evidence type="ECO:0000256" key="4">
    <source>
        <dbReference type="ARBA" id="ARBA00023002"/>
    </source>
</evidence>
<evidence type="ECO:0000259" key="8">
    <source>
        <dbReference type="Pfam" id="PF02727"/>
    </source>
</evidence>
<dbReference type="GeneID" id="20231583"/>
<feature type="domain" description="Copper amine oxidase N2-terminal" evidence="8">
    <location>
        <begin position="19"/>
        <end position="103"/>
    </location>
</feature>
<dbReference type="GO" id="GO:0005886">
    <property type="term" value="C:plasma membrane"/>
    <property type="evidence" value="ECO:0007669"/>
    <property type="project" value="TreeGrafter"/>
</dbReference>
<dbReference type="Pfam" id="PF02727">
    <property type="entry name" value="Cu_amine_oxidN2"/>
    <property type="match status" value="1"/>
</dbReference>
<evidence type="ECO:0000256" key="6">
    <source>
        <dbReference type="RuleBase" id="RU000672"/>
    </source>
</evidence>
<keyword evidence="3 6" id="KW-0801">TPQ</keyword>
<dbReference type="InterPro" id="IPR015800">
    <property type="entry name" value="Cu_amine_oxidase_N2"/>
</dbReference>
<dbReference type="SUPFAM" id="SSF49998">
    <property type="entry name" value="Amine oxidase catalytic domain"/>
    <property type="match status" value="1"/>
</dbReference>
<dbReference type="GO" id="GO:0048038">
    <property type="term" value="F:quinone binding"/>
    <property type="evidence" value="ECO:0007669"/>
    <property type="project" value="InterPro"/>
</dbReference>
<dbReference type="RefSeq" id="XP_009054729.1">
    <property type="nucleotide sequence ID" value="XM_009056481.1"/>
</dbReference>
<dbReference type="InterPro" id="IPR000269">
    <property type="entry name" value="Cu_amine_oxidase"/>
</dbReference>
<accession>V4BZ83</accession>
<dbReference type="SUPFAM" id="SSF54416">
    <property type="entry name" value="Amine oxidase N-terminal region"/>
    <property type="match status" value="2"/>
</dbReference>
<evidence type="ECO:0000313" key="9">
    <source>
        <dbReference type="EMBL" id="ESO94444.1"/>
    </source>
</evidence>
<dbReference type="GO" id="GO:0008131">
    <property type="term" value="F:primary methylamine oxidase activity"/>
    <property type="evidence" value="ECO:0007669"/>
    <property type="project" value="InterPro"/>
</dbReference>
<dbReference type="GO" id="GO:0005507">
    <property type="term" value="F:copper ion binding"/>
    <property type="evidence" value="ECO:0007669"/>
    <property type="project" value="InterPro"/>
</dbReference>
<comment type="similarity">
    <text evidence="1 6">Belongs to the copper/topaquinone oxidase family.</text>
</comment>
<gene>
    <name evidence="9" type="ORF">LOTGIDRAFT_118163</name>
</gene>
<dbReference type="OMA" id="HWIVKKV"/>
<dbReference type="Gene3D" id="2.70.98.20">
    <property type="entry name" value="Copper amine oxidase, catalytic domain"/>
    <property type="match status" value="1"/>
</dbReference>
<reference evidence="9 10" key="1">
    <citation type="journal article" date="2013" name="Nature">
        <title>Insights into bilaterian evolution from three spiralian genomes.</title>
        <authorList>
            <person name="Simakov O."/>
            <person name="Marletaz F."/>
            <person name="Cho S.J."/>
            <person name="Edsinger-Gonzales E."/>
            <person name="Havlak P."/>
            <person name="Hellsten U."/>
            <person name="Kuo D.H."/>
            <person name="Larsson T."/>
            <person name="Lv J."/>
            <person name="Arendt D."/>
            <person name="Savage R."/>
            <person name="Osoegawa K."/>
            <person name="de Jong P."/>
            <person name="Grimwood J."/>
            <person name="Chapman J.A."/>
            <person name="Shapiro H."/>
            <person name="Aerts A."/>
            <person name="Otillar R.P."/>
            <person name="Terry A.Y."/>
            <person name="Boore J.L."/>
            <person name="Grigoriev I.V."/>
            <person name="Lindberg D.R."/>
            <person name="Seaver E.C."/>
            <person name="Weisblat D.A."/>
            <person name="Putnam N.H."/>
            <person name="Rokhsar D.S."/>
        </authorList>
    </citation>
    <scope>NUCLEOTIDE SEQUENCE [LARGE SCALE GENOMIC DNA]</scope>
</reference>
<comment type="PTM">
    <text evidence="6">Topaquinone (TPQ) is generated by copper-dependent autoxidation of a specific tyrosyl residue.</text>
</comment>
<dbReference type="EMBL" id="KB201802">
    <property type="protein sequence ID" value="ESO94444.1"/>
    <property type="molecule type" value="Genomic_DNA"/>
</dbReference>
<dbReference type="PANTHER" id="PTHR10638">
    <property type="entry name" value="COPPER AMINE OXIDASE"/>
    <property type="match status" value="1"/>
</dbReference>
<comment type="cofactor">
    <cofactor evidence="6">
        <name>Cu cation</name>
        <dbReference type="ChEBI" id="CHEBI:23378"/>
    </cofactor>
    <text evidence="6">Contains 1 topaquinone per subunit.</text>
</comment>
<dbReference type="HOGENOM" id="CLU_015739_1_0_1"/>
<proteinExistence type="inferred from homology"/>
<dbReference type="PANTHER" id="PTHR10638:SF20">
    <property type="entry name" value="AMINE OXIDASE"/>
    <property type="match status" value="1"/>
</dbReference>
<protein>
    <recommendedName>
        <fullName evidence="6">Amine oxidase</fullName>
        <ecNumber evidence="6">1.4.3.-</ecNumber>
    </recommendedName>
</protein>
<keyword evidence="4 6" id="KW-0560">Oxidoreductase</keyword>
<dbReference type="STRING" id="225164.V4BZ83"/>
<dbReference type="InterPro" id="IPR036460">
    <property type="entry name" value="Cu_amine_oxidase_C_sf"/>
</dbReference>
<evidence type="ECO:0000256" key="5">
    <source>
        <dbReference type="ARBA" id="ARBA00023008"/>
    </source>
</evidence>
<keyword evidence="5 6" id="KW-0186">Copper</keyword>
<dbReference type="GO" id="GO:0009308">
    <property type="term" value="P:amine metabolic process"/>
    <property type="evidence" value="ECO:0007669"/>
    <property type="project" value="UniProtKB-UniRule"/>
</dbReference>
<dbReference type="Pfam" id="PF01179">
    <property type="entry name" value="Cu_amine_oxid"/>
    <property type="match status" value="1"/>
</dbReference>
<dbReference type="KEGG" id="lgi:LOTGIDRAFT_118163"/>
<dbReference type="Gene3D" id="3.10.450.40">
    <property type="match status" value="2"/>
</dbReference>
<dbReference type="EC" id="1.4.3.-" evidence="6"/>
<dbReference type="PRINTS" id="PR00766">
    <property type="entry name" value="CUDAOXIDASE"/>
</dbReference>
<dbReference type="OrthoDB" id="5379943at2759"/>
<dbReference type="InterPro" id="IPR016182">
    <property type="entry name" value="Cu_amine_oxidase_N-reg"/>
</dbReference>
<dbReference type="InterPro" id="IPR015798">
    <property type="entry name" value="Cu_amine_oxidase_C"/>
</dbReference>
<dbReference type="CTD" id="20231583"/>
<feature type="domain" description="Copper amine oxidase catalytic" evidence="7">
    <location>
        <begin position="274"/>
        <end position="673"/>
    </location>
</feature>
<evidence type="ECO:0000256" key="3">
    <source>
        <dbReference type="ARBA" id="ARBA00022772"/>
    </source>
</evidence>
<sequence>MDLSEPNDPGIFNDLTSSELRSIRQYLQSAKDLNLASAEQSTINKSFIYTADLFLPSKSNMLLHLDMDIEKPAREARVIIFRGDLKPAIVQEYIVGPLRKPEYHYMLKSNSRKNPIPDAFKPLSMSELDAVMDKFLNDINWQLSRILQESYDAVFLECDSKCLKLIPVPLSPELSMAPARKLLFQAFYDVKYYSLFPLDLMFLFHLNGTDKSSFYLDQIVYADQIFNSVKELQYRYIEGAIHKTAIPFPVPDSRSFTDLEGEGADWHNSKRKPRLVEPDGHRYSIHHQHISYMNWNFHYRLSTLTGPALYDVNFGKERIAFEISLQEIAAHYSSSSTGAQAANFVHGSFLLGTQAKSLIPGTDCPETATFISSSFMAEKSSEPYTTERAICLFELNSGTPLRRHLAYTAKDDGFYDGMADSSLVLRTVFAISNHDYIIDYIFHQNGVLETQVTPAGHLRGMFHSGHQERYGYQLTDHLAGVIQQQLFHFKVDLDVFGTSNRYQTLKVQSKRIANGGRPFSQLMYKYDLKQTEMEAAFSNDRNIPTYHLFYNNRKKTEHHVLRAIRVDLGGSPVQLSQETPLSWSNYQIAVTKYKPDERSSSSPYAAYDSTDPVVNFTKYIEDNDNLIDKDLVLWITMCIYNIPHSEELPLISSVNKHRSFYLIPFNYFPSDPSRSSKDSVRAVHNDTSRLDEGIRFLVDDSQSYQRCIMNELNLTTVVDNPDSVLETEHTRTIL</sequence>
<name>V4BZ83_LOTGI</name>
<keyword evidence="2 6" id="KW-0479">Metal-binding</keyword>
<evidence type="ECO:0000256" key="1">
    <source>
        <dbReference type="ARBA" id="ARBA00007983"/>
    </source>
</evidence>
<dbReference type="Proteomes" id="UP000030746">
    <property type="component" value="Unassembled WGS sequence"/>
</dbReference>
<keyword evidence="10" id="KW-1185">Reference proteome</keyword>
<evidence type="ECO:0000313" key="10">
    <source>
        <dbReference type="Proteomes" id="UP000030746"/>
    </source>
</evidence>
<dbReference type="AlphaFoldDB" id="V4BZ83"/>
<organism evidence="9 10">
    <name type="scientific">Lottia gigantea</name>
    <name type="common">Giant owl limpet</name>
    <dbReference type="NCBI Taxonomy" id="225164"/>
    <lineage>
        <taxon>Eukaryota</taxon>
        <taxon>Metazoa</taxon>
        <taxon>Spiralia</taxon>
        <taxon>Lophotrochozoa</taxon>
        <taxon>Mollusca</taxon>
        <taxon>Gastropoda</taxon>
        <taxon>Patellogastropoda</taxon>
        <taxon>Lottioidea</taxon>
        <taxon>Lottiidae</taxon>
        <taxon>Lottia</taxon>
    </lineage>
</organism>
<evidence type="ECO:0000259" key="7">
    <source>
        <dbReference type="Pfam" id="PF01179"/>
    </source>
</evidence>